<sequence>MRRRRSRGRGGRRGVPRVQGQVATCVDDAATDMAKNGPDRDIPDPLAMGRRPSRFDSSVANPSLASPRRRRHLKITLVPTVVGPSWVSPAF</sequence>
<name>A0AA88DM11_FICCA</name>
<dbReference type="EMBL" id="BTGU01000071">
    <property type="protein sequence ID" value="GMN57625.1"/>
    <property type="molecule type" value="Genomic_DNA"/>
</dbReference>
<feature type="region of interest" description="Disordered" evidence="1">
    <location>
        <begin position="30"/>
        <end position="69"/>
    </location>
</feature>
<keyword evidence="3" id="KW-1185">Reference proteome</keyword>
<evidence type="ECO:0000256" key="1">
    <source>
        <dbReference type="SAM" id="MobiDB-lite"/>
    </source>
</evidence>
<proteinExistence type="predicted"/>
<dbReference type="Proteomes" id="UP001187192">
    <property type="component" value="Unassembled WGS sequence"/>
</dbReference>
<feature type="compositionally biased region" description="Polar residues" evidence="1">
    <location>
        <begin position="55"/>
        <end position="64"/>
    </location>
</feature>
<dbReference type="AlphaFoldDB" id="A0AA88DM11"/>
<protein>
    <submittedName>
        <fullName evidence="2">Uncharacterized protein</fullName>
    </submittedName>
</protein>
<gene>
    <name evidence="2" type="ORF">TIFTF001_026739</name>
</gene>
<evidence type="ECO:0000313" key="2">
    <source>
        <dbReference type="EMBL" id="GMN57625.1"/>
    </source>
</evidence>
<accession>A0AA88DM11</accession>
<comment type="caution">
    <text evidence="2">The sequence shown here is derived from an EMBL/GenBank/DDBJ whole genome shotgun (WGS) entry which is preliminary data.</text>
</comment>
<reference evidence="2" key="1">
    <citation type="submission" date="2023-07" db="EMBL/GenBank/DDBJ databases">
        <title>draft genome sequence of fig (Ficus carica).</title>
        <authorList>
            <person name="Takahashi T."/>
            <person name="Nishimura K."/>
        </authorList>
    </citation>
    <scope>NUCLEOTIDE SEQUENCE</scope>
</reference>
<evidence type="ECO:0000313" key="3">
    <source>
        <dbReference type="Proteomes" id="UP001187192"/>
    </source>
</evidence>
<organism evidence="2 3">
    <name type="scientific">Ficus carica</name>
    <name type="common">Common fig</name>
    <dbReference type="NCBI Taxonomy" id="3494"/>
    <lineage>
        <taxon>Eukaryota</taxon>
        <taxon>Viridiplantae</taxon>
        <taxon>Streptophyta</taxon>
        <taxon>Embryophyta</taxon>
        <taxon>Tracheophyta</taxon>
        <taxon>Spermatophyta</taxon>
        <taxon>Magnoliopsida</taxon>
        <taxon>eudicotyledons</taxon>
        <taxon>Gunneridae</taxon>
        <taxon>Pentapetalae</taxon>
        <taxon>rosids</taxon>
        <taxon>fabids</taxon>
        <taxon>Rosales</taxon>
        <taxon>Moraceae</taxon>
        <taxon>Ficeae</taxon>
        <taxon>Ficus</taxon>
    </lineage>
</organism>